<name>A0A1G9U7L0_9BACT</name>
<evidence type="ECO:0000313" key="2">
    <source>
        <dbReference type="Proteomes" id="UP000198901"/>
    </source>
</evidence>
<dbReference type="OrthoDB" id="571920at2"/>
<evidence type="ECO:0000313" key="1">
    <source>
        <dbReference type="EMBL" id="SDM55930.1"/>
    </source>
</evidence>
<dbReference type="EMBL" id="FNGS01000007">
    <property type="protein sequence ID" value="SDM55930.1"/>
    <property type="molecule type" value="Genomic_DNA"/>
</dbReference>
<protein>
    <submittedName>
        <fullName evidence="1">Uncharacterized protein</fullName>
    </submittedName>
</protein>
<keyword evidence="2" id="KW-1185">Reference proteome</keyword>
<reference evidence="1 2" key="1">
    <citation type="submission" date="2016-10" db="EMBL/GenBank/DDBJ databases">
        <authorList>
            <person name="de Groot N.N."/>
        </authorList>
    </citation>
    <scope>NUCLEOTIDE SEQUENCE [LARGE SCALE GENOMIC DNA]</scope>
    <source>
        <strain evidence="1 2">DSM 21668</strain>
    </source>
</reference>
<sequence>MITPHTTLCPSAKAEPGALVIGIVSEDRVDLLPEAIPVTETLQQQFGQLEKPEKHFRFANRCVKSGCQQWHDGRCGVIDLLDRLNPDAIAHLPVCAIRPQCRWHGQVGPRACSLCPFVRTDNRPSEEEQLAYIAGHEIPAS</sequence>
<dbReference type="STRING" id="563176.SAMN04488090_3708"/>
<organism evidence="1 2">
    <name type="scientific">Siphonobacter aquaeclarae</name>
    <dbReference type="NCBI Taxonomy" id="563176"/>
    <lineage>
        <taxon>Bacteria</taxon>
        <taxon>Pseudomonadati</taxon>
        <taxon>Bacteroidota</taxon>
        <taxon>Cytophagia</taxon>
        <taxon>Cytophagales</taxon>
        <taxon>Cytophagaceae</taxon>
        <taxon>Siphonobacter</taxon>
    </lineage>
</organism>
<accession>A0A1G9U7L0</accession>
<dbReference type="RefSeq" id="WP_093205701.1">
    <property type="nucleotide sequence ID" value="NZ_FNGS01000007.1"/>
</dbReference>
<dbReference type="Proteomes" id="UP000198901">
    <property type="component" value="Unassembled WGS sequence"/>
</dbReference>
<dbReference type="AlphaFoldDB" id="A0A1G9U7L0"/>
<gene>
    <name evidence="1" type="ORF">SAMN04488090_3708</name>
</gene>
<proteinExistence type="predicted"/>